<evidence type="ECO:0000256" key="2">
    <source>
        <dbReference type="ARBA" id="ARBA00009295"/>
    </source>
</evidence>
<feature type="signal peptide" evidence="14">
    <location>
        <begin position="1"/>
        <end position="19"/>
    </location>
</feature>
<evidence type="ECO:0000256" key="12">
    <source>
        <dbReference type="SAM" id="MobiDB-lite"/>
    </source>
</evidence>
<accession>A0ABQ9IWW3</accession>
<feature type="region of interest" description="Disordered" evidence="12">
    <location>
        <begin position="394"/>
        <end position="413"/>
    </location>
</feature>
<evidence type="ECO:0000256" key="14">
    <source>
        <dbReference type="SAM" id="SignalP"/>
    </source>
</evidence>
<evidence type="ECO:0000256" key="1">
    <source>
        <dbReference type="ARBA" id="ARBA00004141"/>
    </source>
</evidence>
<evidence type="ECO:0000256" key="4">
    <source>
        <dbReference type="ARBA" id="ARBA00022692"/>
    </source>
</evidence>
<sequence length="497" mass="57146">MAPNLLGTAALFLAEPSSAEPVQIISSPDVQNSYTAYQRQTKRTVRPTGSQYTWEIVWRNVIIFFILHTISIYGIYLMITKAMWTSIVFYRDKNNGQPSKMEVLGLPLLRHTQPRKRHLLRIDRHILLSISVYLYALMAGMGITAGAHRLWGHRTYKAKLPLRILLMICQSAALQNHIYEWVRDHRVHHKFTDTDADPHNAKRGFFFSHIGWLMVKKHKDVLTKGKTVDLSDLEADPVVRFQRKYYVWLTPFLCFLVPAFIPWYFWGEAWWLSFYVLGITRYTLSLNGTWLVNSAAHIYGTKPYDKNIKPTESTFVAVAAFGEGWHNFHHVFPWDYKAAELGNYRLNFTTAFLDLMAIIGWAYDLKKTVSPDMVKKSEHLGLGMAQGPITKSLETTRSESDDHHQNSRNICPPDDKFSSILPLGEGWHNYHHAFPWDYRSSEIGGFKYNMTTSFIDLMGKIGWASHFKMATTEAVKKQAESKGDGSRIQYVGLINGS</sequence>
<evidence type="ECO:0000313" key="17">
    <source>
        <dbReference type="Proteomes" id="UP001162164"/>
    </source>
</evidence>
<feature type="chain" id="PRO_5045475567" description="Fatty acid desaturase domain-containing protein" evidence="14">
    <location>
        <begin position="20"/>
        <end position="497"/>
    </location>
</feature>
<keyword evidence="9" id="KW-0443">Lipid metabolism</keyword>
<dbReference type="InterPro" id="IPR005804">
    <property type="entry name" value="FA_desaturase_dom"/>
</dbReference>
<keyword evidence="11" id="KW-0275">Fatty acid biosynthesis</keyword>
<dbReference type="PANTHER" id="PTHR11351">
    <property type="entry name" value="ACYL-COA DESATURASE"/>
    <property type="match status" value="1"/>
</dbReference>
<evidence type="ECO:0000259" key="15">
    <source>
        <dbReference type="Pfam" id="PF00487"/>
    </source>
</evidence>
<reference evidence="16" key="1">
    <citation type="journal article" date="2023" name="Insect Mol. Biol.">
        <title>Genome sequencing provides insights into the evolution of gene families encoding plant cell wall-degrading enzymes in longhorned beetles.</title>
        <authorList>
            <person name="Shin N.R."/>
            <person name="Okamura Y."/>
            <person name="Kirsch R."/>
            <person name="Pauchet Y."/>
        </authorList>
    </citation>
    <scope>NUCLEOTIDE SEQUENCE</scope>
    <source>
        <strain evidence="16">MMC_N1</strain>
    </source>
</reference>
<protein>
    <recommendedName>
        <fullName evidence="15">Fatty acid desaturase domain-containing protein</fullName>
    </recommendedName>
</protein>
<keyword evidence="8" id="KW-0408">Iron</keyword>
<dbReference type="EMBL" id="JAPWTJ010002280">
    <property type="protein sequence ID" value="KAJ8966902.1"/>
    <property type="molecule type" value="Genomic_DNA"/>
</dbReference>
<evidence type="ECO:0000256" key="11">
    <source>
        <dbReference type="ARBA" id="ARBA00023160"/>
    </source>
</evidence>
<dbReference type="PANTHER" id="PTHR11351:SF98">
    <property type="entry name" value="RE43130P"/>
    <property type="match status" value="1"/>
</dbReference>
<evidence type="ECO:0000256" key="8">
    <source>
        <dbReference type="ARBA" id="ARBA00023004"/>
    </source>
</evidence>
<comment type="similarity">
    <text evidence="2">Belongs to the fatty acid desaturase type 1 family.</text>
</comment>
<comment type="caution">
    <text evidence="16">The sequence shown here is derived from an EMBL/GenBank/DDBJ whole genome shotgun (WGS) entry which is preliminary data.</text>
</comment>
<keyword evidence="7" id="KW-0560">Oxidoreductase</keyword>
<keyword evidence="10 13" id="KW-0472">Membrane</keyword>
<name>A0ABQ9IWW3_9CUCU</name>
<feature type="transmembrane region" description="Helical" evidence="13">
    <location>
        <begin position="56"/>
        <end position="79"/>
    </location>
</feature>
<evidence type="ECO:0000256" key="10">
    <source>
        <dbReference type="ARBA" id="ARBA00023136"/>
    </source>
</evidence>
<feature type="transmembrane region" description="Helical" evidence="13">
    <location>
        <begin position="126"/>
        <end position="148"/>
    </location>
</feature>
<keyword evidence="17" id="KW-1185">Reference proteome</keyword>
<dbReference type="Proteomes" id="UP001162164">
    <property type="component" value="Unassembled WGS sequence"/>
</dbReference>
<dbReference type="InterPro" id="IPR015876">
    <property type="entry name" value="Acyl-CoA_DS"/>
</dbReference>
<evidence type="ECO:0000256" key="5">
    <source>
        <dbReference type="ARBA" id="ARBA00022832"/>
    </source>
</evidence>
<keyword evidence="3" id="KW-0444">Lipid biosynthesis</keyword>
<organism evidence="16 17">
    <name type="scientific">Molorchus minor</name>
    <dbReference type="NCBI Taxonomy" id="1323400"/>
    <lineage>
        <taxon>Eukaryota</taxon>
        <taxon>Metazoa</taxon>
        <taxon>Ecdysozoa</taxon>
        <taxon>Arthropoda</taxon>
        <taxon>Hexapoda</taxon>
        <taxon>Insecta</taxon>
        <taxon>Pterygota</taxon>
        <taxon>Neoptera</taxon>
        <taxon>Endopterygota</taxon>
        <taxon>Coleoptera</taxon>
        <taxon>Polyphaga</taxon>
        <taxon>Cucujiformia</taxon>
        <taxon>Chrysomeloidea</taxon>
        <taxon>Cerambycidae</taxon>
        <taxon>Lamiinae</taxon>
        <taxon>Monochamini</taxon>
        <taxon>Molorchus</taxon>
    </lineage>
</organism>
<feature type="compositionally biased region" description="Basic and acidic residues" evidence="12">
    <location>
        <begin position="394"/>
        <end position="405"/>
    </location>
</feature>
<keyword evidence="4 13" id="KW-0812">Transmembrane</keyword>
<evidence type="ECO:0000256" key="13">
    <source>
        <dbReference type="SAM" id="Phobius"/>
    </source>
</evidence>
<comment type="subcellular location">
    <subcellularLocation>
        <location evidence="1">Membrane</location>
        <topology evidence="1">Multi-pass membrane protein</topology>
    </subcellularLocation>
</comment>
<evidence type="ECO:0000256" key="9">
    <source>
        <dbReference type="ARBA" id="ARBA00023098"/>
    </source>
</evidence>
<dbReference type="Pfam" id="PF00487">
    <property type="entry name" value="FA_desaturase"/>
    <property type="match status" value="1"/>
</dbReference>
<evidence type="ECO:0000256" key="3">
    <source>
        <dbReference type="ARBA" id="ARBA00022516"/>
    </source>
</evidence>
<dbReference type="CDD" id="cd03505">
    <property type="entry name" value="Delta9-FADS-like"/>
    <property type="match status" value="1"/>
</dbReference>
<evidence type="ECO:0000256" key="7">
    <source>
        <dbReference type="ARBA" id="ARBA00023002"/>
    </source>
</evidence>
<evidence type="ECO:0000256" key="6">
    <source>
        <dbReference type="ARBA" id="ARBA00022989"/>
    </source>
</evidence>
<evidence type="ECO:0000313" key="16">
    <source>
        <dbReference type="EMBL" id="KAJ8966902.1"/>
    </source>
</evidence>
<feature type="transmembrane region" description="Helical" evidence="13">
    <location>
        <begin position="245"/>
        <end position="266"/>
    </location>
</feature>
<keyword evidence="14" id="KW-0732">Signal</keyword>
<proteinExistence type="inferred from homology"/>
<keyword evidence="5" id="KW-0276">Fatty acid metabolism</keyword>
<gene>
    <name evidence="16" type="ORF">NQ317_010173</name>
</gene>
<feature type="domain" description="Fatty acid desaturase" evidence="15">
    <location>
        <begin position="133"/>
        <end position="333"/>
    </location>
</feature>
<keyword evidence="6 13" id="KW-1133">Transmembrane helix</keyword>